<reference evidence="1" key="1">
    <citation type="submission" date="2014-09" db="EMBL/GenBank/DDBJ databases">
        <authorList>
            <person name="Magalhaes I.L.F."/>
            <person name="Oliveira U."/>
            <person name="Santos F.R."/>
            <person name="Vidigal T.H.D.A."/>
            <person name="Brescovit A.D."/>
            <person name="Santos A.J."/>
        </authorList>
    </citation>
    <scope>NUCLEOTIDE SEQUENCE</scope>
    <source>
        <tissue evidence="1">Shoot tissue taken approximately 20 cm above the soil surface</tissue>
    </source>
</reference>
<evidence type="ECO:0000313" key="1">
    <source>
        <dbReference type="EMBL" id="JAD32117.1"/>
    </source>
</evidence>
<reference evidence="1" key="2">
    <citation type="journal article" date="2015" name="Data Brief">
        <title>Shoot transcriptome of the giant reed, Arundo donax.</title>
        <authorList>
            <person name="Barrero R.A."/>
            <person name="Guerrero F.D."/>
            <person name="Moolhuijzen P."/>
            <person name="Goolsby J.A."/>
            <person name="Tidwell J."/>
            <person name="Bellgard S.E."/>
            <person name="Bellgard M.I."/>
        </authorList>
    </citation>
    <scope>NUCLEOTIDE SEQUENCE</scope>
    <source>
        <tissue evidence="1">Shoot tissue taken approximately 20 cm above the soil surface</tissue>
    </source>
</reference>
<dbReference type="EMBL" id="GBRH01265778">
    <property type="protein sequence ID" value="JAD32117.1"/>
    <property type="molecule type" value="Transcribed_RNA"/>
</dbReference>
<accession>A0A0A8ZBB0</accession>
<protein>
    <submittedName>
        <fullName evidence="1">Uncharacterized protein</fullName>
    </submittedName>
</protein>
<organism evidence="1">
    <name type="scientific">Arundo donax</name>
    <name type="common">Giant reed</name>
    <name type="synonym">Donax arundinaceus</name>
    <dbReference type="NCBI Taxonomy" id="35708"/>
    <lineage>
        <taxon>Eukaryota</taxon>
        <taxon>Viridiplantae</taxon>
        <taxon>Streptophyta</taxon>
        <taxon>Embryophyta</taxon>
        <taxon>Tracheophyta</taxon>
        <taxon>Spermatophyta</taxon>
        <taxon>Magnoliopsida</taxon>
        <taxon>Liliopsida</taxon>
        <taxon>Poales</taxon>
        <taxon>Poaceae</taxon>
        <taxon>PACMAD clade</taxon>
        <taxon>Arundinoideae</taxon>
        <taxon>Arundineae</taxon>
        <taxon>Arundo</taxon>
    </lineage>
</organism>
<name>A0A0A8ZBB0_ARUDO</name>
<sequence>MVLCTEYPIFKILAAKIRFRTIPFFPTKREFQNIPDDDVL</sequence>
<dbReference type="AlphaFoldDB" id="A0A0A8ZBB0"/>
<proteinExistence type="predicted"/>